<reference evidence="4" key="1">
    <citation type="journal article" date="2015" name="Genome Announc.">
        <title>Draft genome sequence of Talaromyces cellulolyticus strain Y-94, a source of lignocellulosic biomass-degrading enzymes.</title>
        <authorList>
            <person name="Fujii T."/>
            <person name="Koike H."/>
            <person name="Sawayama S."/>
            <person name="Yano S."/>
            <person name="Inoue H."/>
        </authorList>
    </citation>
    <scope>NUCLEOTIDE SEQUENCE [LARGE SCALE GENOMIC DNA]</scope>
    <source>
        <strain evidence="4">Y-94</strain>
    </source>
</reference>
<accession>A0A0B8MXL7</accession>
<keyword evidence="4" id="KW-1185">Reference proteome</keyword>
<dbReference type="PROSITE" id="PS00941">
    <property type="entry name" value="CARBOXYLESTERASE_B_2"/>
    <property type="match status" value="1"/>
</dbReference>
<evidence type="ECO:0000259" key="2">
    <source>
        <dbReference type="Pfam" id="PF00135"/>
    </source>
</evidence>
<keyword evidence="1" id="KW-0732">Signal</keyword>
<dbReference type="InterPro" id="IPR019819">
    <property type="entry name" value="Carboxylesterase_B_CS"/>
</dbReference>
<proteinExistence type="predicted"/>
<feature type="chain" id="PRO_5002121856" description="Carboxylesterase type B domain-containing protein" evidence="1">
    <location>
        <begin position="23"/>
        <end position="327"/>
    </location>
</feature>
<evidence type="ECO:0000256" key="1">
    <source>
        <dbReference type="SAM" id="SignalP"/>
    </source>
</evidence>
<gene>
    <name evidence="3" type="ORF">TCE0_011r00715</name>
</gene>
<dbReference type="PANTHER" id="PTHR11559">
    <property type="entry name" value="CARBOXYLESTERASE"/>
    <property type="match status" value="1"/>
</dbReference>
<dbReference type="Proteomes" id="UP000053095">
    <property type="component" value="Unassembled WGS sequence"/>
</dbReference>
<dbReference type="InterPro" id="IPR002018">
    <property type="entry name" value="CarbesteraseB"/>
</dbReference>
<name>A0A0B8MXL7_TALPI</name>
<dbReference type="EMBL" id="DF933807">
    <property type="protein sequence ID" value="GAM33652.1"/>
    <property type="molecule type" value="Genomic_DNA"/>
</dbReference>
<dbReference type="Pfam" id="PF00135">
    <property type="entry name" value="COesterase"/>
    <property type="match status" value="1"/>
</dbReference>
<evidence type="ECO:0000313" key="4">
    <source>
        <dbReference type="Proteomes" id="UP000053095"/>
    </source>
</evidence>
<protein>
    <recommendedName>
        <fullName evidence="2">Carboxylesterase type B domain-containing protein</fullName>
    </recommendedName>
</protein>
<dbReference type="Gene3D" id="3.40.50.1820">
    <property type="entry name" value="alpha/beta hydrolase"/>
    <property type="match status" value="1"/>
</dbReference>
<dbReference type="InterPro" id="IPR050309">
    <property type="entry name" value="Type-B_Carboxylest/Lipase"/>
</dbReference>
<sequence>MFLSFLQRAAWALLSVSSIADALNPQVNLGYATYEGTSLSNGVKQFLPMRYAAPPLKENRFRRAVAPLEETGVVMAKVAKESVWQHGPVCYGVDQILLPSPLLPSPPVTMSEGCLYIDVYTPQSTETDSCATSDANGLPVMIWIQGGAFVEQFNPNYNGTGIVEASGGNAIVVTFNYRVGTYGFLASGELLQGRNLNLGLHDQRAAMSWVQSHISQFGGDPDRVTLFGTSIGGGSVSLQTLAYGGNHTEAEGSDNARWNAGIAASVYIPSFYSVQDYELQYSQLLNATNCTDLACLRSLESTKSKQRTSGHRRFQDNQIFHCFLMAL</sequence>
<dbReference type="AlphaFoldDB" id="A0A0B8MXL7"/>
<evidence type="ECO:0000313" key="3">
    <source>
        <dbReference type="EMBL" id="GAM33652.1"/>
    </source>
</evidence>
<feature type="signal peptide" evidence="1">
    <location>
        <begin position="1"/>
        <end position="22"/>
    </location>
</feature>
<feature type="domain" description="Carboxylesterase type B" evidence="2">
    <location>
        <begin position="25"/>
        <end position="242"/>
    </location>
</feature>
<dbReference type="InterPro" id="IPR029058">
    <property type="entry name" value="AB_hydrolase_fold"/>
</dbReference>
<dbReference type="SUPFAM" id="SSF53474">
    <property type="entry name" value="alpha/beta-Hydrolases"/>
    <property type="match status" value="1"/>
</dbReference>
<organism evidence="3 4">
    <name type="scientific">Talaromyces pinophilus</name>
    <name type="common">Penicillium pinophilum</name>
    <dbReference type="NCBI Taxonomy" id="128442"/>
    <lineage>
        <taxon>Eukaryota</taxon>
        <taxon>Fungi</taxon>
        <taxon>Dikarya</taxon>
        <taxon>Ascomycota</taxon>
        <taxon>Pezizomycotina</taxon>
        <taxon>Eurotiomycetes</taxon>
        <taxon>Eurotiomycetidae</taxon>
        <taxon>Eurotiales</taxon>
        <taxon>Trichocomaceae</taxon>
        <taxon>Talaromyces</taxon>
        <taxon>Talaromyces sect. Talaromyces</taxon>
    </lineage>
</organism>